<evidence type="ECO:0000313" key="2">
    <source>
        <dbReference type="Proteomes" id="UP000005483"/>
    </source>
</evidence>
<name>J0JXJ8_HELPX</name>
<proteinExistence type="predicted"/>
<gene>
    <name evidence="1" type="ORF">HPHPA9_0870</name>
</gene>
<comment type="caution">
    <text evidence="1">The sequence shown here is derived from an EMBL/GenBank/DDBJ whole genome shotgun (WGS) entry which is preliminary data.</text>
</comment>
<sequence>MGGLMQNPFFFFFGVLIFLFADPHYFRFLIFEFLFWGEFDVKSFLAFLVSVKT</sequence>
<dbReference type="PATRIC" id="fig|992034.3.peg.829"/>
<evidence type="ECO:0000313" key="1">
    <source>
        <dbReference type="EMBL" id="EJB42950.1"/>
    </source>
</evidence>
<dbReference type="EMBL" id="AKOC01000012">
    <property type="protein sequence ID" value="EJB42950.1"/>
    <property type="molecule type" value="Genomic_DNA"/>
</dbReference>
<dbReference type="Proteomes" id="UP000005483">
    <property type="component" value="Unassembled WGS sequence"/>
</dbReference>
<protein>
    <submittedName>
        <fullName evidence="1">Uncharacterized protein</fullName>
    </submittedName>
</protein>
<accession>J0JXJ8</accession>
<organism evidence="1 2">
    <name type="scientific">Helicobacter pylori Hp A-9</name>
    <dbReference type="NCBI Taxonomy" id="992034"/>
    <lineage>
        <taxon>Bacteria</taxon>
        <taxon>Pseudomonadati</taxon>
        <taxon>Campylobacterota</taxon>
        <taxon>Epsilonproteobacteria</taxon>
        <taxon>Campylobacterales</taxon>
        <taxon>Helicobacteraceae</taxon>
        <taxon>Helicobacter</taxon>
    </lineage>
</organism>
<dbReference type="AlphaFoldDB" id="J0JXJ8"/>
<reference evidence="1 2" key="1">
    <citation type="submission" date="2012-04" db="EMBL/GenBank/DDBJ databases">
        <title>Genome sequence of Helicobacter pylori Hp A-9.</title>
        <authorList>
            <person name="Blanchard T.G."/>
            <person name="Czinn S.J."/>
            <person name="McCracken C."/>
            <person name="Abolude K."/>
            <person name="Maroo A."/>
            <person name="Santana-Cruz I."/>
            <person name="Tallon L.J."/>
            <person name="Ficke F.W.F."/>
        </authorList>
    </citation>
    <scope>NUCLEOTIDE SEQUENCE [LARGE SCALE GENOMIC DNA]</scope>
    <source>
        <strain evidence="1 2">Hp A-9</strain>
    </source>
</reference>